<name>A0ABV4WTM2_9CYAN</name>
<protein>
    <submittedName>
        <fullName evidence="1">DUF29 family protein</fullName>
    </submittedName>
</protein>
<comment type="caution">
    <text evidence="1">The sequence shown here is derived from an EMBL/GenBank/DDBJ whole genome shotgun (WGS) entry which is preliminary data.</text>
</comment>
<reference evidence="1 2" key="1">
    <citation type="submission" date="2024-09" db="EMBL/GenBank/DDBJ databases">
        <title>Floridaenema gen nov. (Aerosakkonemataceae, Aerosakkonematales ord. nov., Cyanobacteria) from benthic tropical and subtropical fresh waters, with the description of four new species.</title>
        <authorList>
            <person name="Moretto J.A."/>
            <person name="Berthold D.E."/>
            <person name="Lefler F.W."/>
            <person name="Huang I.-S."/>
            <person name="Laughinghouse H. IV."/>
        </authorList>
    </citation>
    <scope>NUCLEOTIDE SEQUENCE [LARGE SCALE GENOMIC DNA]</scope>
    <source>
        <strain evidence="1 2">BLCC-F167</strain>
    </source>
</reference>
<keyword evidence="2" id="KW-1185">Reference proteome</keyword>
<evidence type="ECO:0000313" key="1">
    <source>
        <dbReference type="EMBL" id="MFB2838446.1"/>
    </source>
</evidence>
<dbReference type="EMBL" id="JBHFNT010000250">
    <property type="protein sequence ID" value="MFB2838446.1"/>
    <property type="molecule type" value="Genomic_DNA"/>
</dbReference>
<sequence length="148" mass="16901">MEEILELKQLLLQGDIKGALVIAEEIAEMSKKDIINNIYSFAVVLLLHLIKQKVENRTTRSWDTSIRNSVRNIRRLNKRLKSNGFYLNLEELQETLVEAYSAALDDAALEVCEGIYEVRELKTMVKEDDIIANALALITFTESTENSQ</sequence>
<accession>A0ABV4WTM2</accession>
<gene>
    <name evidence="1" type="ORF">ACE1CA_28465</name>
</gene>
<evidence type="ECO:0000313" key="2">
    <source>
        <dbReference type="Proteomes" id="UP001576780"/>
    </source>
</evidence>
<dbReference type="Proteomes" id="UP001576780">
    <property type="component" value="Unassembled WGS sequence"/>
</dbReference>
<dbReference type="Pfam" id="PF01724">
    <property type="entry name" value="DUF29"/>
    <property type="match status" value="1"/>
</dbReference>
<dbReference type="PANTHER" id="PTHR34235:SF1">
    <property type="entry name" value="SLR0416 PROTEIN"/>
    <property type="match status" value="1"/>
</dbReference>
<dbReference type="RefSeq" id="WP_413280758.1">
    <property type="nucleotide sequence ID" value="NZ_JBHFNT010000250.1"/>
</dbReference>
<dbReference type="InterPro" id="IPR002636">
    <property type="entry name" value="DUF29"/>
</dbReference>
<organism evidence="1 2">
    <name type="scientific">Floridaenema evergladense BLCC-F167</name>
    <dbReference type="NCBI Taxonomy" id="3153639"/>
    <lineage>
        <taxon>Bacteria</taxon>
        <taxon>Bacillati</taxon>
        <taxon>Cyanobacteriota</taxon>
        <taxon>Cyanophyceae</taxon>
        <taxon>Oscillatoriophycideae</taxon>
        <taxon>Aerosakkonematales</taxon>
        <taxon>Aerosakkonemataceae</taxon>
        <taxon>Floridanema</taxon>
        <taxon>Floridanema evergladense</taxon>
    </lineage>
</organism>
<dbReference type="Gene3D" id="1.20.1220.20">
    <property type="entry name" value="Uncharcterised protein PF01724"/>
    <property type="match status" value="1"/>
</dbReference>
<proteinExistence type="predicted"/>
<dbReference type="PANTHER" id="PTHR34235">
    <property type="entry name" value="SLR1203 PROTEIN-RELATED"/>
    <property type="match status" value="1"/>
</dbReference>